<dbReference type="InterPro" id="IPR050485">
    <property type="entry name" value="Proline_metab_enzyme"/>
</dbReference>
<evidence type="ECO:0000313" key="7">
    <source>
        <dbReference type="EMBL" id="VDM04515.1"/>
    </source>
</evidence>
<evidence type="ECO:0000256" key="2">
    <source>
        <dbReference type="ARBA" id="ARBA00012884"/>
    </source>
</evidence>
<dbReference type="InterPro" id="IPR016162">
    <property type="entry name" value="Ald_DH_N"/>
</dbReference>
<keyword evidence="8" id="KW-1185">Reference proteome</keyword>
<dbReference type="Gene3D" id="3.40.309.10">
    <property type="entry name" value="Aldehyde Dehydrogenase, Chain A, domain 2"/>
    <property type="match status" value="1"/>
</dbReference>
<evidence type="ECO:0000256" key="3">
    <source>
        <dbReference type="ARBA" id="ARBA00023002"/>
    </source>
</evidence>
<evidence type="ECO:0000256" key="5">
    <source>
        <dbReference type="ARBA" id="ARBA00048142"/>
    </source>
</evidence>
<keyword evidence="3" id="KW-0560">Oxidoreductase</keyword>
<dbReference type="GO" id="GO:0003842">
    <property type="term" value="F:L-glutamate gamma-semialdehyde dehydrogenase activity"/>
    <property type="evidence" value="ECO:0007669"/>
    <property type="project" value="UniProtKB-EC"/>
</dbReference>
<dbReference type="Pfam" id="PF00171">
    <property type="entry name" value="Aldedh"/>
    <property type="match status" value="1"/>
</dbReference>
<proteinExistence type="predicted"/>
<dbReference type="GO" id="GO:0005759">
    <property type="term" value="C:mitochondrial matrix"/>
    <property type="evidence" value="ECO:0007669"/>
    <property type="project" value="TreeGrafter"/>
</dbReference>
<dbReference type="Gene3D" id="3.40.605.10">
    <property type="entry name" value="Aldehyde Dehydrogenase, Chain A, domain 1"/>
    <property type="match status" value="1"/>
</dbReference>
<dbReference type="STRING" id="70667.A0A3P7F3X0"/>
<dbReference type="InterPro" id="IPR016161">
    <property type="entry name" value="Ald_DH/histidinol_DH"/>
</dbReference>
<evidence type="ECO:0000256" key="4">
    <source>
        <dbReference type="ARBA" id="ARBA00023027"/>
    </source>
</evidence>
<feature type="non-terminal residue" evidence="7">
    <location>
        <position position="304"/>
    </location>
</feature>
<dbReference type="InterPro" id="IPR016160">
    <property type="entry name" value="Ald_DH_CS_CYS"/>
</dbReference>
<accession>A0A3P7F3X0</accession>
<organism evidence="7 8">
    <name type="scientific">Schistocephalus solidus</name>
    <name type="common">Tapeworm</name>
    <dbReference type="NCBI Taxonomy" id="70667"/>
    <lineage>
        <taxon>Eukaryota</taxon>
        <taxon>Metazoa</taxon>
        <taxon>Spiralia</taxon>
        <taxon>Lophotrochozoa</taxon>
        <taxon>Platyhelminthes</taxon>
        <taxon>Cestoda</taxon>
        <taxon>Eucestoda</taxon>
        <taxon>Diphyllobothriidea</taxon>
        <taxon>Diphyllobothriidae</taxon>
        <taxon>Schistocephalus</taxon>
    </lineage>
</organism>
<evidence type="ECO:0000313" key="8">
    <source>
        <dbReference type="Proteomes" id="UP000275846"/>
    </source>
</evidence>
<dbReference type="EMBL" id="UYSU01043741">
    <property type="protein sequence ID" value="VDM04515.1"/>
    <property type="molecule type" value="Genomic_DNA"/>
</dbReference>
<name>A0A3P7F3X0_SCHSO</name>
<dbReference type="PROSITE" id="PS00070">
    <property type="entry name" value="ALDEHYDE_DEHYDR_CYS"/>
    <property type="match status" value="1"/>
</dbReference>
<dbReference type="InterPro" id="IPR015590">
    <property type="entry name" value="Aldehyde_DH_dom"/>
</dbReference>
<evidence type="ECO:0000259" key="6">
    <source>
        <dbReference type="Pfam" id="PF00171"/>
    </source>
</evidence>
<dbReference type="OrthoDB" id="5322683at2759"/>
<keyword evidence="4" id="KW-0520">NAD</keyword>
<gene>
    <name evidence="7" type="ORF">SSLN_LOCUS18129</name>
</gene>
<dbReference type="GO" id="GO:0010133">
    <property type="term" value="P:L-proline catabolic process to L-glutamate"/>
    <property type="evidence" value="ECO:0007669"/>
    <property type="project" value="TreeGrafter"/>
</dbReference>
<sequence length="304" mass="33562">MHKISFNLNSAQITTTSGRLRVQRTRYRSTYYCIMLVLLVGSKFCCVKNDTFIFFAVKREYRILLEAGLPPGVINFVPADGPKFGSVITREPTLAGINYTGSTQVFKILLKAIAQNMDLYNTYPRIVGECGGKNYHFVHPSANTADVALATLRSAFEYTGQKCSACSRLYVPASLWPKIRDMLVELMSKVKVGSPLEKDTFTSAVIDSNAFKKISGYIEYAKGCNDLQLIAGGGCDDSVGYYIQPTLYKTNDPRNKLMLVPEIVASTALTVLAHSLIAWAYSVRGASMTAEYTTMPTTPIHNAH</sequence>
<dbReference type="Proteomes" id="UP000275846">
    <property type="component" value="Unassembled WGS sequence"/>
</dbReference>
<dbReference type="PANTHER" id="PTHR42862:SF1">
    <property type="entry name" value="DELTA-1-PYRROLINE-5-CARBOXYLATE DEHYDROGENASE 2, ISOFORM A-RELATED"/>
    <property type="match status" value="1"/>
</dbReference>
<dbReference type="SUPFAM" id="SSF53720">
    <property type="entry name" value="ALDH-like"/>
    <property type="match status" value="1"/>
</dbReference>
<evidence type="ECO:0000256" key="1">
    <source>
        <dbReference type="ARBA" id="ARBA00004786"/>
    </source>
</evidence>
<dbReference type="InterPro" id="IPR016163">
    <property type="entry name" value="Ald_DH_C"/>
</dbReference>
<dbReference type="AlphaFoldDB" id="A0A3P7F3X0"/>
<comment type="catalytic activity">
    <reaction evidence="5">
        <text>L-glutamate 5-semialdehyde + NAD(+) + H2O = L-glutamate + NADH + 2 H(+)</text>
        <dbReference type="Rhea" id="RHEA:30235"/>
        <dbReference type="ChEBI" id="CHEBI:15377"/>
        <dbReference type="ChEBI" id="CHEBI:15378"/>
        <dbReference type="ChEBI" id="CHEBI:29985"/>
        <dbReference type="ChEBI" id="CHEBI:57540"/>
        <dbReference type="ChEBI" id="CHEBI:57945"/>
        <dbReference type="ChEBI" id="CHEBI:58066"/>
        <dbReference type="EC" id="1.2.1.88"/>
    </reaction>
</comment>
<feature type="domain" description="Aldehyde dehydrogenase" evidence="6">
    <location>
        <begin position="62"/>
        <end position="257"/>
    </location>
</feature>
<dbReference type="EC" id="1.2.1.88" evidence="2"/>
<reference evidence="7 8" key="1">
    <citation type="submission" date="2018-11" db="EMBL/GenBank/DDBJ databases">
        <authorList>
            <consortium name="Pathogen Informatics"/>
        </authorList>
    </citation>
    <scope>NUCLEOTIDE SEQUENCE [LARGE SCALE GENOMIC DNA]</scope>
    <source>
        <strain evidence="7 8">NST_G2</strain>
    </source>
</reference>
<protein>
    <recommendedName>
        <fullName evidence="2">L-glutamate gamma-semialdehyde dehydrogenase</fullName>
        <ecNumber evidence="2">1.2.1.88</ecNumber>
    </recommendedName>
</protein>
<dbReference type="PANTHER" id="PTHR42862">
    <property type="entry name" value="DELTA-1-PYRROLINE-5-CARBOXYLATE DEHYDROGENASE 1, ISOFORM A-RELATED"/>
    <property type="match status" value="1"/>
</dbReference>
<comment type="pathway">
    <text evidence="1">Amino-acid degradation; L-proline degradation into L-glutamate; L-glutamate from L-proline: step 2/2.</text>
</comment>